<evidence type="ECO:0000256" key="3">
    <source>
        <dbReference type="ARBA" id="ARBA00023239"/>
    </source>
</evidence>
<dbReference type="InterPro" id="IPR012689">
    <property type="entry name" value="HpaI"/>
</dbReference>
<dbReference type="Proteomes" id="UP000245216">
    <property type="component" value="Unassembled WGS sequence"/>
</dbReference>
<sequence>MKHPVNAFKQALRQGKSQIGLWHGLASPYVADLCAGLGYDWMLLDGEHVPNTVQTLLAQLQAVSAHPIAPIVRPSWNDPVQIKLLLDMGAQNLLIPMVQNAEQAKSAVAATRYPPHGIRGVGAALARAARWGATTDYVARANQEMCVICQVETREALDNLDEILAVEGVDGIFIGPADLAASMGYLTEPGHPDVLSTIEDAIVRISKAGKAPGILQSNVEAAHHYLSLGALFVAVGVDAVLLRQAATALLGQFKDEVEVPVAQPGAAY</sequence>
<evidence type="ECO:0000256" key="2">
    <source>
        <dbReference type="ARBA" id="ARBA00022723"/>
    </source>
</evidence>
<dbReference type="GO" id="GO:0010124">
    <property type="term" value="P:phenylacetate catabolic process"/>
    <property type="evidence" value="ECO:0007669"/>
    <property type="project" value="InterPro"/>
</dbReference>
<feature type="domain" description="HpcH/HpaI aldolase/citrate lyase" evidence="4">
    <location>
        <begin position="18"/>
        <end position="244"/>
    </location>
</feature>
<dbReference type="InterPro" id="IPR040442">
    <property type="entry name" value="Pyrv_kinase-like_dom_sf"/>
</dbReference>
<proteinExistence type="inferred from homology"/>
<evidence type="ECO:0000313" key="6">
    <source>
        <dbReference type="Proteomes" id="UP000245216"/>
    </source>
</evidence>
<evidence type="ECO:0000259" key="4">
    <source>
        <dbReference type="Pfam" id="PF03328"/>
    </source>
</evidence>
<dbReference type="InterPro" id="IPR005000">
    <property type="entry name" value="Aldolase/citrate-lyase_domain"/>
</dbReference>
<dbReference type="NCBIfam" id="TIGR02311">
    <property type="entry name" value="HpaI"/>
    <property type="match status" value="1"/>
</dbReference>
<dbReference type="STRING" id="511.UZ73_12940"/>
<dbReference type="Pfam" id="PF03328">
    <property type="entry name" value="HpcH_HpaI"/>
    <property type="match status" value="1"/>
</dbReference>
<dbReference type="GO" id="GO:0005737">
    <property type="term" value="C:cytoplasm"/>
    <property type="evidence" value="ECO:0007669"/>
    <property type="project" value="TreeGrafter"/>
</dbReference>
<dbReference type="InterPro" id="IPR015813">
    <property type="entry name" value="Pyrv/PenolPyrv_kinase-like_dom"/>
</dbReference>
<name>A0A2U2BIS5_ALCFA</name>
<keyword evidence="3" id="KW-0456">Lyase</keyword>
<dbReference type="GO" id="GO:0016832">
    <property type="term" value="F:aldehyde-lyase activity"/>
    <property type="evidence" value="ECO:0007669"/>
    <property type="project" value="TreeGrafter"/>
</dbReference>
<dbReference type="PANTHER" id="PTHR30502:SF0">
    <property type="entry name" value="PHOSPHOENOLPYRUVATE CARBOXYLASE FAMILY PROTEIN"/>
    <property type="match status" value="1"/>
</dbReference>
<reference evidence="5 6" key="1">
    <citation type="submission" date="2018-05" db="EMBL/GenBank/DDBJ databases">
        <title>Genome Sequence of an Efficient Indole-Degrading Bacterium, Alcaligenes sp.YBY.</title>
        <authorList>
            <person name="Yang B."/>
        </authorList>
    </citation>
    <scope>NUCLEOTIDE SEQUENCE [LARGE SCALE GENOMIC DNA]</scope>
    <source>
        <strain evidence="5 6">YBY</strain>
    </source>
</reference>
<accession>A0A2U2BIS5</accession>
<dbReference type="PANTHER" id="PTHR30502">
    <property type="entry name" value="2-KETO-3-DEOXY-L-RHAMNONATE ALDOLASE"/>
    <property type="match status" value="1"/>
</dbReference>
<comment type="similarity">
    <text evidence="1">Belongs to the HpcH/HpaI aldolase family.</text>
</comment>
<comment type="caution">
    <text evidence="5">The sequence shown here is derived from an EMBL/GenBank/DDBJ whole genome shotgun (WGS) entry which is preliminary data.</text>
</comment>
<dbReference type="RefSeq" id="WP_109089178.1">
    <property type="nucleotide sequence ID" value="NZ_QEXO01000003.1"/>
</dbReference>
<keyword evidence="2" id="KW-0479">Metal-binding</keyword>
<evidence type="ECO:0000256" key="1">
    <source>
        <dbReference type="ARBA" id="ARBA00005568"/>
    </source>
</evidence>
<evidence type="ECO:0000313" key="5">
    <source>
        <dbReference type="EMBL" id="PWE13877.1"/>
    </source>
</evidence>
<dbReference type="SUPFAM" id="SSF51621">
    <property type="entry name" value="Phosphoenolpyruvate/pyruvate domain"/>
    <property type="match status" value="1"/>
</dbReference>
<gene>
    <name evidence="5" type="primary">hpaI</name>
    <name evidence="5" type="ORF">DF183_11980</name>
</gene>
<dbReference type="GO" id="GO:0046872">
    <property type="term" value="F:metal ion binding"/>
    <property type="evidence" value="ECO:0007669"/>
    <property type="project" value="UniProtKB-KW"/>
</dbReference>
<dbReference type="EMBL" id="QEXO01000003">
    <property type="protein sequence ID" value="PWE13877.1"/>
    <property type="molecule type" value="Genomic_DNA"/>
</dbReference>
<dbReference type="InterPro" id="IPR050251">
    <property type="entry name" value="HpcH-HpaI_aldolase"/>
</dbReference>
<reference evidence="5 6" key="2">
    <citation type="submission" date="2018-05" db="EMBL/GenBank/DDBJ databases">
        <authorList>
            <person name="Lanie J.A."/>
            <person name="Ng W.-L."/>
            <person name="Kazmierczak K.M."/>
            <person name="Andrzejewski T.M."/>
            <person name="Davidsen T.M."/>
            <person name="Wayne K.J."/>
            <person name="Tettelin H."/>
            <person name="Glass J.I."/>
            <person name="Rusch D."/>
            <person name="Podicherti R."/>
            <person name="Tsui H.-C.T."/>
            <person name="Winkler M.E."/>
        </authorList>
    </citation>
    <scope>NUCLEOTIDE SEQUENCE [LARGE SCALE GENOMIC DNA]</scope>
    <source>
        <strain evidence="5 6">YBY</strain>
    </source>
</reference>
<dbReference type="AlphaFoldDB" id="A0A2U2BIS5"/>
<organism evidence="5 6">
    <name type="scientific">Alcaligenes faecalis</name>
    <dbReference type="NCBI Taxonomy" id="511"/>
    <lineage>
        <taxon>Bacteria</taxon>
        <taxon>Pseudomonadati</taxon>
        <taxon>Pseudomonadota</taxon>
        <taxon>Betaproteobacteria</taxon>
        <taxon>Burkholderiales</taxon>
        <taxon>Alcaligenaceae</taxon>
        <taxon>Alcaligenes</taxon>
    </lineage>
</organism>
<protein>
    <submittedName>
        <fullName evidence="5">4-hydroxy-2-oxoheptanedioate aldolase</fullName>
    </submittedName>
</protein>
<dbReference type="FunFam" id="3.20.20.60:FF:000004">
    <property type="entry name" value="5-keto-4-deoxy-D-glucarate aldolase"/>
    <property type="match status" value="1"/>
</dbReference>
<dbReference type="Gene3D" id="3.20.20.60">
    <property type="entry name" value="Phosphoenolpyruvate-binding domains"/>
    <property type="match status" value="1"/>
</dbReference>